<evidence type="ECO:0000313" key="2">
    <source>
        <dbReference type="Proteomes" id="UP001221757"/>
    </source>
</evidence>
<accession>A0AAD7M6Y3</accession>
<evidence type="ECO:0000313" key="1">
    <source>
        <dbReference type="EMBL" id="KAJ7704019.1"/>
    </source>
</evidence>
<dbReference type="AlphaFoldDB" id="A0AAD7M6Y3"/>
<reference evidence="1" key="1">
    <citation type="submission" date="2023-03" db="EMBL/GenBank/DDBJ databases">
        <title>Massive genome expansion in bonnet fungi (Mycena s.s.) driven by repeated elements and novel gene families across ecological guilds.</title>
        <authorList>
            <consortium name="Lawrence Berkeley National Laboratory"/>
            <person name="Harder C.B."/>
            <person name="Miyauchi S."/>
            <person name="Viragh M."/>
            <person name="Kuo A."/>
            <person name="Thoen E."/>
            <person name="Andreopoulos B."/>
            <person name="Lu D."/>
            <person name="Skrede I."/>
            <person name="Drula E."/>
            <person name="Henrissat B."/>
            <person name="Morin E."/>
            <person name="Kohler A."/>
            <person name="Barry K."/>
            <person name="LaButti K."/>
            <person name="Morin E."/>
            <person name="Salamov A."/>
            <person name="Lipzen A."/>
            <person name="Mereny Z."/>
            <person name="Hegedus B."/>
            <person name="Baldrian P."/>
            <person name="Stursova M."/>
            <person name="Weitz H."/>
            <person name="Taylor A."/>
            <person name="Grigoriev I.V."/>
            <person name="Nagy L.G."/>
            <person name="Martin F."/>
            <person name="Kauserud H."/>
        </authorList>
    </citation>
    <scope>NUCLEOTIDE SEQUENCE</scope>
    <source>
        <strain evidence="1">CBHHK067</strain>
    </source>
</reference>
<dbReference type="EMBL" id="JARKIE010000011">
    <property type="protein sequence ID" value="KAJ7704019.1"/>
    <property type="molecule type" value="Genomic_DNA"/>
</dbReference>
<comment type="caution">
    <text evidence="1">The sequence shown here is derived from an EMBL/GenBank/DDBJ whole genome shotgun (WGS) entry which is preliminary data.</text>
</comment>
<keyword evidence="2" id="KW-1185">Reference proteome</keyword>
<name>A0AAD7M6Y3_MYCRO</name>
<organism evidence="1 2">
    <name type="scientific">Mycena rosella</name>
    <name type="common">Pink bonnet</name>
    <name type="synonym">Agaricus rosellus</name>
    <dbReference type="NCBI Taxonomy" id="1033263"/>
    <lineage>
        <taxon>Eukaryota</taxon>
        <taxon>Fungi</taxon>
        <taxon>Dikarya</taxon>
        <taxon>Basidiomycota</taxon>
        <taxon>Agaricomycotina</taxon>
        <taxon>Agaricomycetes</taxon>
        <taxon>Agaricomycetidae</taxon>
        <taxon>Agaricales</taxon>
        <taxon>Marasmiineae</taxon>
        <taxon>Mycenaceae</taxon>
        <taxon>Mycena</taxon>
    </lineage>
</organism>
<gene>
    <name evidence="1" type="ORF">B0H17DRAFT_1127044</name>
</gene>
<proteinExistence type="predicted"/>
<sequence length="153" mass="16411">MASINSKEPEMKTGRSAWLVVRVVLMKVGVVVSTDNATSRRRDLDKEARSLTGASPAVLPTLGFTRHRCGIAARRTGIHRAPFGLMCCSTFLGTSVNLEQCLECKDLARGVGCILAEDRATPSMTATNVLLSLSEIAGGGGNAALREEEEERY</sequence>
<dbReference type="Proteomes" id="UP001221757">
    <property type="component" value="Unassembled WGS sequence"/>
</dbReference>
<protein>
    <submittedName>
        <fullName evidence="1">Uncharacterized protein</fullName>
    </submittedName>
</protein>